<feature type="region of interest" description="Disordered" evidence="14">
    <location>
        <begin position="1320"/>
        <end position="1377"/>
    </location>
</feature>
<dbReference type="Proteomes" id="UP000092462">
    <property type="component" value="Unassembled WGS sequence"/>
</dbReference>
<keyword evidence="12" id="KW-0807">Transducer</keyword>
<feature type="domain" description="GAIN-B" evidence="17">
    <location>
        <begin position="557"/>
        <end position="713"/>
    </location>
</feature>
<feature type="region of interest" description="Disordered" evidence="14">
    <location>
        <begin position="1076"/>
        <end position="1098"/>
    </location>
</feature>
<dbReference type="PROSITE" id="PS50261">
    <property type="entry name" value="G_PROTEIN_RECEP_F2_4"/>
    <property type="match status" value="1"/>
</dbReference>
<evidence type="ECO:0000256" key="13">
    <source>
        <dbReference type="ARBA" id="ARBA00023319"/>
    </source>
</evidence>
<dbReference type="GO" id="GO:0007166">
    <property type="term" value="P:cell surface receptor signaling pathway"/>
    <property type="evidence" value="ECO:0007669"/>
    <property type="project" value="InterPro"/>
</dbReference>
<keyword evidence="7 15" id="KW-1133">Transmembrane helix</keyword>
<evidence type="ECO:0000259" key="17">
    <source>
        <dbReference type="PROSITE" id="PS50221"/>
    </source>
</evidence>
<dbReference type="InterPro" id="IPR000483">
    <property type="entry name" value="Cys-rich_flank_reg_C"/>
</dbReference>
<evidence type="ECO:0000256" key="10">
    <source>
        <dbReference type="ARBA" id="ARBA00023157"/>
    </source>
</evidence>
<evidence type="ECO:0000256" key="16">
    <source>
        <dbReference type="SAM" id="SignalP"/>
    </source>
</evidence>
<keyword evidence="3" id="KW-0433">Leucine-rich repeat</keyword>
<feature type="transmembrane region" description="Helical" evidence="15">
    <location>
        <begin position="765"/>
        <end position="787"/>
    </location>
</feature>
<dbReference type="Pfam" id="PF13855">
    <property type="entry name" value="LRR_8"/>
    <property type="match status" value="1"/>
</dbReference>
<evidence type="ECO:0000313" key="22">
    <source>
        <dbReference type="Proteomes" id="UP000092462"/>
    </source>
</evidence>
<dbReference type="PROSITE" id="PS50221">
    <property type="entry name" value="GAIN_B"/>
    <property type="match status" value="1"/>
</dbReference>
<dbReference type="GO" id="GO:0004930">
    <property type="term" value="F:G protein-coupled receptor activity"/>
    <property type="evidence" value="ECO:0007669"/>
    <property type="project" value="UniProtKB-KW"/>
</dbReference>
<dbReference type="InterPro" id="IPR058808">
    <property type="entry name" value="GAIN_ADGRA2/3"/>
</dbReference>
<feature type="domain" description="G-protein coupled receptors family 2 profile 1" evidence="18">
    <location>
        <begin position="317"/>
        <end position="402"/>
    </location>
</feature>
<dbReference type="Gene3D" id="1.20.1070.10">
    <property type="entry name" value="Rhodopsin 7-helix transmembrane proteins"/>
    <property type="match status" value="1"/>
</dbReference>
<dbReference type="PANTHER" id="PTHR45930:SF4">
    <property type="entry name" value="ADHESION G PROTEIN-COUPLED RECEPTOR A3"/>
    <property type="match status" value="1"/>
</dbReference>
<keyword evidence="10" id="KW-1015">Disulfide bond</keyword>
<dbReference type="SUPFAM" id="SSF111418">
    <property type="entry name" value="Hormone receptor domain"/>
    <property type="match status" value="1"/>
</dbReference>
<evidence type="ECO:0000313" key="21">
    <source>
        <dbReference type="EnsemblMetazoa" id="PPAI006236-PA"/>
    </source>
</evidence>
<feature type="compositionally biased region" description="Basic and acidic residues" evidence="14">
    <location>
        <begin position="1349"/>
        <end position="1358"/>
    </location>
</feature>
<dbReference type="PROSITE" id="PS50835">
    <property type="entry name" value="IG_LIKE"/>
    <property type="match status" value="1"/>
</dbReference>
<comment type="subcellular location">
    <subcellularLocation>
        <location evidence="1">Membrane</location>
        <topology evidence="1">Multi-pass membrane protein</topology>
    </subcellularLocation>
</comment>
<keyword evidence="4 15" id="KW-0812">Transmembrane</keyword>
<feature type="region of interest" description="Disordered" evidence="14">
    <location>
        <begin position="1186"/>
        <end position="1216"/>
    </location>
</feature>
<feature type="chain" id="PRO_5043523079" evidence="16">
    <location>
        <begin position="27"/>
        <end position="1665"/>
    </location>
</feature>
<dbReference type="InterPro" id="IPR007110">
    <property type="entry name" value="Ig-like_dom"/>
</dbReference>
<evidence type="ECO:0000256" key="8">
    <source>
        <dbReference type="ARBA" id="ARBA00023040"/>
    </source>
</evidence>
<dbReference type="Pfam" id="PF01825">
    <property type="entry name" value="GPS"/>
    <property type="match status" value="1"/>
</dbReference>
<dbReference type="InterPro" id="IPR051963">
    <property type="entry name" value="Adhesion_GPCR_A"/>
</dbReference>
<evidence type="ECO:0000256" key="5">
    <source>
        <dbReference type="ARBA" id="ARBA00022729"/>
    </source>
</evidence>
<dbReference type="InterPro" id="IPR001879">
    <property type="entry name" value="GPCR_2_extracellular_dom"/>
</dbReference>
<reference evidence="21" key="1">
    <citation type="submission" date="2022-08" db="UniProtKB">
        <authorList>
            <consortium name="EnsemblMetazoa"/>
        </authorList>
    </citation>
    <scope>IDENTIFICATION</scope>
    <source>
        <strain evidence="21">Israel</strain>
    </source>
</reference>
<dbReference type="Pfam" id="PF00002">
    <property type="entry name" value="7tm_2"/>
    <property type="match status" value="1"/>
</dbReference>
<evidence type="ECO:0000259" key="20">
    <source>
        <dbReference type="PROSITE" id="PS50835"/>
    </source>
</evidence>
<feature type="domain" description="G-protein coupled receptors family 2 profile 2" evidence="19">
    <location>
        <begin position="727"/>
        <end position="1030"/>
    </location>
</feature>
<accession>A0A1B0FY99</accession>
<evidence type="ECO:0000256" key="15">
    <source>
        <dbReference type="SAM" id="Phobius"/>
    </source>
</evidence>
<dbReference type="GO" id="GO:0005886">
    <property type="term" value="C:plasma membrane"/>
    <property type="evidence" value="ECO:0007669"/>
    <property type="project" value="TreeGrafter"/>
</dbReference>
<evidence type="ECO:0000259" key="18">
    <source>
        <dbReference type="PROSITE" id="PS50227"/>
    </source>
</evidence>
<evidence type="ECO:0000256" key="3">
    <source>
        <dbReference type="ARBA" id="ARBA00022614"/>
    </source>
</evidence>
<feature type="transmembrane region" description="Helical" evidence="15">
    <location>
        <begin position="1006"/>
        <end position="1029"/>
    </location>
</feature>
<evidence type="ECO:0000256" key="7">
    <source>
        <dbReference type="ARBA" id="ARBA00022989"/>
    </source>
</evidence>
<dbReference type="VEuPathDB" id="VectorBase:PPAI006236"/>
<evidence type="ECO:0000256" key="2">
    <source>
        <dbReference type="ARBA" id="ARBA00007343"/>
    </source>
</evidence>
<dbReference type="EnsemblMetazoa" id="PPAI006236-RA">
    <property type="protein sequence ID" value="PPAI006236-PA"/>
    <property type="gene ID" value="PPAI006236"/>
</dbReference>
<feature type="signal peptide" evidence="16">
    <location>
        <begin position="1"/>
        <end position="26"/>
    </location>
</feature>
<dbReference type="InterPro" id="IPR000832">
    <property type="entry name" value="GPCR_2_secretin-like"/>
</dbReference>
<dbReference type="EMBL" id="AJVK01000890">
    <property type="status" value="NOT_ANNOTATED_CDS"/>
    <property type="molecule type" value="Genomic_DNA"/>
</dbReference>
<evidence type="ECO:0000256" key="4">
    <source>
        <dbReference type="ARBA" id="ARBA00022692"/>
    </source>
</evidence>
<name>A0A1B0FY99_PHLPP</name>
<dbReference type="PROSITE" id="PS51450">
    <property type="entry name" value="LRR"/>
    <property type="match status" value="1"/>
</dbReference>
<dbReference type="InterPro" id="IPR000203">
    <property type="entry name" value="GPS"/>
</dbReference>
<dbReference type="InterPro" id="IPR046338">
    <property type="entry name" value="GAIN_dom_sf"/>
</dbReference>
<dbReference type="SMART" id="SM00082">
    <property type="entry name" value="LRRCT"/>
    <property type="match status" value="1"/>
</dbReference>
<dbReference type="InterPro" id="IPR017981">
    <property type="entry name" value="GPCR_2-like_7TM"/>
</dbReference>
<evidence type="ECO:0000256" key="9">
    <source>
        <dbReference type="ARBA" id="ARBA00023136"/>
    </source>
</evidence>
<keyword evidence="22" id="KW-1185">Reference proteome</keyword>
<feature type="region of interest" description="Disordered" evidence="14">
    <location>
        <begin position="1415"/>
        <end position="1434"/>
    </location>
</feature>
<feature type="region of interest" description="Disordered" evidence="14">
    <location>
        <begin position="1637"/>
        <end position="1665"/>
    </location>
</feature>
<evidence type="ECO:0000259" key="19">
    <source>
        <dbReference type="PROSITE" id="PS50261"/>
    </source>
</evidence>
<dbReference type="VEuPathDB" id="VectorBase:PPAPM1_000871"/>
<dbReference type="Gene3D" id="2.60.40.10">
    <property type="entry name" value="Immunoglobulins"/>
    <property type="match status" value="1"/>
</dbReference>
<protein>
    <submittedName>
        <fullName evidence="21">Uncharacterized protein</fullName>
    </submittedName>
</protein>
<dbReference type="Gene3D" id="3.80.10.10">
    <property type="entry name" value="Ribonuclease Inhibitor"/>
    <property type="match status" value="1"/>
</dbReference>
<feature type="region of interest" description="Disordered" evidence="14">
    <location>
        <begin position="1583"/>
        <end position="1609"/>
    </location>
</feature>
<dbReference type="InterPro" id="IPR032675">
    <property type="entry name" value="LRR_dom_sf"/>
</dbReference>
<evidence type="ECO:0000256" key="11">
    <source>
        <dbReference type="ARBA" id="ARBA00023170"/>
    </source>
</evidence>
<feature type="domain" description="Ig-like" evidence="20">
    <location>
        <begin position="212"/>
        <end position="328"/>
    </location>
</feature>
<dbReference type="InterPro" id="IPR036445">
    <property type="entry name" value="GPCR_2_extracell_dom_sf"/>
</dbReference>
<evidence type="ECO:0000256" key="12">
    <source>
        <dbReference type="ARBA" id="ARBA00023224"/>
    </source>
</evidence>
<keyword evidence="9 15" id="KW-0472">Membrane</keyword>
<dbReference type="Pfam" id="PF26588">
    <property type="entry name" value="GAIN_ADGRA3"/>
    <property type="match status" value="1"/>
</dbReference>
<keyword evidence="13" id="KW-0393">Immunoglobulin domain</keyword>
<dbReference type="InterPro" id="IPR057244">
    <property type="entry name" value="GAIN_B"/>
</dbReference>
<keyword evidence="5 16" id="KW-0732">Signal</keyword>
<dbReference type="InterPro" id="IPR003591">
    <property type="entry name" value="Leu-rich_rpt_typical-subtyp"/>
</dbReference>
<dbReference type="PROSITE" id="PS50227">
    <property type="entry name" value="G_PROTEIN_RECEP_F2_3"/>
    <property type="match status" value="1"/>
</dbReference>
<feature type="compositionally biased region" description="Polar residues" evidence="14">
    <location>
        <begin position="1363"/>
        <end position="1372"/>
    </location>
</feature>
<feature type="compositionally biased region" description="Low complexity" evidence="14">
    <location>
        <begin position="1081"/>
        <end position="1098"/>
    </location>
</feature>
<dbReference type="SUPFAM" id="SSF52058">
    <property type="entry name" value="L domain-like"/>
    <property type="match status" value="1"/>
</dbReference>
<keyword evidence="6" id="KW-0677">Repeat</keyword>
<keyword evidence="11" id="KW-0675">Receptor</keyword>
<evidence type="ECO:0000256" key="14">
    <source>
        <dbReference type="SAM" id="MobiDB-lite"/>
    </source>
</evidence>
<organism evidence="21 22">
    <name type="scientific">Phlebotomus papatasi</name>
    <name type="common">Sandfly</name>
    <dbReference type="NCBI Taxonomy" id="29031"/>
    <lineage>
        <taxon>Eukaryota</taxon>
        <taxon>Metazoa</taxon>
        <taxon>Ecdysozoa</taxon>
        <taxon>Arthropoda</taxon>
        <taxon>Hexapoda</taxon>
        <taxon>Insecta</taxon>
        <taxon>Pterygota</taxon>
        <taxon>Neoptera</taxon>
        <taxon>Endopterygota</taxon>
        <taxon>Diptera</taxon>
        <taxon>Nematocera</taxon>
        <taxon>Psychodoidea</taxon>
        <taxon>Psychodidae</taxon>
        <taxon>Phlebotomus</taxon>
        <taxon>Phlebotomus</taxon>
    </lineage>
</organism>
<keyword evidence="8" id="KW-0297">G-protein coupled receptor</keyword>
<dbReference type="Gene3D" id="2.60.220.50">
    <property type="match status" value="1"/>
</dbReference>
<feature type="transmembrane region" description="Helical" evidence="15">
    <location>
        <begin position="729"/>
        <end position="753"/>
    </location>
</feature>
<dbReference type="InterPro" id="IPR001611">
    <property type="entry name" value="Leu-rich_rpt"/>
</dbReference>
<dbReference type="EMBL" id="AJVK01000888">
    <property type="status" value="NOT_ANNOTATED_CDS"/>
    <property type="molecule type" value="Genomic_DNA"/>
</dbReference>
<dbReference type="SMART" id="SM00369">
    <property type="entry name" value="LRR_TYP"/>
    <property type="match status" value="3"/>
</dbReference>
<feature type="transmembrane region" description="Helical" evidence="15">
    <location>
        <begin position="973"/>
        <end position="994"/>
    </location>
</feature>
<feature type="transmembrane region" description="Helical" evidence="15">
    <location>
        <begin position="799"/>
        <end position="819"/>
    </location>
</feature>
<evidence type="ECO:0000256" key="1">
    <source>
        <dbReference type="ARBA" id="ARBA00004141"/>
    </source>
</evidence>
<feature type="transmembrane region" description="Helical" evidence="15">
    <location>
        <begin position="849"/>
        <end position="871"/>
    </location>
</feature>
<proteinExistence type="inferred from homology"/>
<sequence length="1665" mass="186251">MERLRKITKLFILIYLLNGLLHQANGLGCPEKCTCSNKKLPESDLDGLRVKCVGSPGAKISTFKEINLSDINQAEITHLDLSNNHISSLEASYFVNMTQLRRLDLMHNSIRLIDETVFGEMPKLEDLKLAQNLIAHIYQGSFDRMPSLRLLDISMNPLVCDCNLLWLNPWSANNSVKLQKQPKCESTGTFKGTPIKKLKIGTDLHCESQLQTHLELMPDRDQILFEGDALSIRCRAPRVAVGAKMDSEDLPPGAHVFWGWSDVILTPNSTENITFHEPIQQFSTSIQITENQIADRGLLNSILRIPSVSRNHSGMWNCRLRSEQANFSRSIAVYVISNETLYCPAYEMQDNKGHYSWPRTIRDTSVIVPCAGDGPPHVFAVGRCNEAGNWENLDTSQCPFIKETTRILDQFAKVNLTIVRVLESAERLRNYTALPANNTVQLKFRDPIDVSFIAKTVENYIDFLTVEADLGPMVLDIVSQVMHIPQALLQKGQQLDGACNKLVKAAEAAAENTPSMLAKKDNLAMEEFKIRPQSFSGKTCVWFKSTVAGGDKERRTLQCNIGNQAQSIGFYDKHFDASIQFPASLFAHLSAGSSTSTQKLLVSVFHNSNLFPQNRSHGNYRITSCVIGAKVTSTGNRMRENLTEPIFIILRAQPFHHELSAPKPVWWDPELNGGLGDWSSQGCLFSHMLQGMLVFACTKLGYYGLIQHTRYLNDSPDENSGARFRFSPIAVYVGSAILFICLWINISTYTVFGRTIQMARKAKHALVNTWFTLSLLVVVFNVGIYQTDNSRICQTFGMLTQYFSLAVLFWMCVSVSNFLKRMKRLEKRTSVLQGDDLPKEDIVGRKPILGIYLVGYGIAVIICGIGGAVNIREYASYSYCFMKSGPALSAVFVPATIVVCFLCLLFICIKCNLRDRDINGHMSEGTQGTENVDLDLLEPATTTGNHYQSISISTPTTSTQDDQEHSHNTQLNAFVITLILYLVTWLFGGLTVSTPFAERILYEEEVFSVIFTVMAIILGGFIVFFYGVARSDIRKQWTLMRCSRARNRFTQQFPGDPKELNGGVVTFRQVSGNSAAAPTLNHSISRSNSQSSKSRPNSTNMMLKAAADLNSHTLTRRNESPSGTKMTANMNLVLLHRQQFVHNPVIINEAVHSADIFYNPNQSNVARKFFRKQKRLAKQNNIEIQRRDFGGDGGSSEVGTSMITFPKPPTTKPPAEMSMFSSGSKVNNINIHVDRRVECGKEQRHHNPNILSDSCNEESDADRLLVGAESLRAIAAQRSKITNRDNPSVVANIYTNVAETGTPQHETVTMRAEERYKKSINTDDDDDLSSDNDPHYVNQSFDGQYPFKSIKEEERSPDPLELPSTSRANSHPPTCLELRSTNDSDVFVLSLNSPILAMNTVGLPIVTLPLEQQIQEETSPEPVAEEESEALEMPDGERQLRLIHSKSMENMSRSFNAQWRETRARSISFNNVSLGTEALLSPLKTSSSPVLFSPSLCDIDDYHQQATASYDMDCGPDLMFNPPLSAIARHFTSSPTSESDINYQHSEISIRSHGLYAPQPPDNDLTLTGEDSLTFAYQASEVSDVDREYDDDDEDETGNDAHDFLLGSQSDLRDERELLDESQSSIDELYQRIKRRSTRKFPRRPEAQGCDEEASCSAVMSNPND</sequence>
<feature type="compositionally biased region" description="Acidic residues" evidence="14">
    <location>
        <begin position="1423"/>
        <end position="1434"/>
    </location>
</feature>
<feature type="transmembrane region" description="Helical" evidence="15">
    <location>
        <begin position="891"/>
        <end position="913"/>
    </location>
</feature>
<dbReference type="EMBL" id="AJVK01000889">
    <property type="status" value="NOT_ANNOTATED_CDS"/>
    <property type="molecule type" value="Genomic_DNA"/>
</dbReference>
<feature type="compositionally biased region" description="Acidic residues" evidence="14">
    <location>
        <begin position="1587"/>
        <end position="1598"/>
    </location>
</feature>
<dbReference type="InterPro" id="IPR013783">
    <property type="entry name" value="Ig-like_fold"/>
</dbReference>
<dbReference type="PANTHER" id="PTHR45930">
    <property type="entry name" value="G-PROTEIN COUPLED RECEPTOR 124-LIKE PROTEIN"/>
    <property type="match status" value="1"/>
</dbReference>
<evidence type="ECO:0000256" key="6">
    <source>
        <dbReference type="ARBA" id="ARBA00022737"/>
    </source>
</evidence>
<comment type="similarity">
    <text evidence="2">Belongs to the G-protein coupled receptor 2 family. Adhesion G-protein coupled receptor (ADGR) subfamily.</text>
</comment>